<accession>A0A9Q1LDF9</accession>
<name>A0A9Q1LDF9_9SOLA</name>
<proteinExistence type="predicted"/>
<dbReference type="PANTHER" id="PTHR47723:SF19">
    <property type="entry name" value="POLYNUCLEOTIDYL TRANSFERASE, RIBONUCLEASE H-LIKE SUPERFAMILY PROTEIN"/>
    <property type="match status" value="1"/>
</dbReference>
<dbReference type="Gene3D" id="3.30.420.10">
    <property type="entry name" value="Ribonuclease H-like superfamily/Ribonuclease H"/>
    <property type="match status" value="1"/>
</dbReference>
<dbReference type="EMBL" id="JAJAGQ010000019">
    <property type="protein sequence ID" value="KAJ8533772.1"/>
    <property type="molecule type" value="Genomic_DNA"/>
</dbReference>
<dbReference type="GO" id="GO:0004523">
    <property type="term" value="F:RNA-DNA hybrid ribonuclease activity"/>
    <property type="evidence" value="ECO:0007669"/>
    <property type="project" value="InterPro"/>
</dbReference>
<dbReference type="InterPro" id="IPR012337">
    <property type="entry name" value="RNaseH-like_sf"/>
</dbReference>
<dbReference type="PANTHER" id="PTHR47723">
    <property type="entry name" value="OS05G0353850 PROTEIN"/>
    <property type="match status" value="1"/>
</dbReference>
<dbReference type="CDD" id="cd06222">
    <property type="entry name" value="RNase_H_like"/>
    <property type="match status" value="1"/>
</dbReference>
<dbReference type="OrthoDB" id="1306280at2759"/>
<keyword evidence="3" id="KW-1185">Reference proteome</keyword>
<dbReference type="AlphaFoldDB" id="A0A9Q1LDF9"/>
<organism evidence="2 3">
    <name type="scientific">Anisodus acutangulus</name>
    <dbReference type="NCBI Taxonomy" id="402998"/>
    <lineage>
        <taxon>Eukaryota</taxon>
        <taxon>Viridiplantae</taxon>
        <taxon>Streptophyta</taxon>
        <taxon>Embryophyta</taxon>
        <taxon>Tracheophyta</taxon>
        <taxon>Spermatophyta</taxon>
        <taxon>Magnoliopsida</taxon>
        <taxon>eudicotyledons</taxon>
        <taxon>Gunneridae</taxon>
        <taxon>Pentapetalae</taxon>
        <taxon>asterids</taxon>
        <taxon>lamiids</taxon>
        <taxon>Solanales</taxon>
        <taxon>Solanaceae</taxon>
        <taxon>Solanoideae</taxon>
        <taxon>Hyoscyameae</taxon>
        <taxon>Anisodus</taxon>
    </lineage>
</organism>
<gene>
    <name evidence="2" type="ORF">K7X08_007096</name>
</gene>
<comment type="caution">
    <text evidence="2">The sequence shown here is derived from an EMBL/GenBank/DDBJ whole genome shotgun (WGS) entry which is preliminary data.</text>
</comment>
<dbReference type="GO" id="GO:0003676">
    <property type="term" value="F:nucleic acid binding"/>
    <property type="evidence" value="ECO:0007669"/>
    <property type="project" value="InterPro"/>
</dbReference>
<dbReference type="Proteomes" id="UP001152561">
    <property type="component" value="Unassembled WGS sequence"/>
</dbReference>
<dbReference type="SUPFAM" id="SSF53098">
    <property type="entry name" value="Ribonuclease H-like"/>
    <property type="match status" value="1"/>
</dbReference>
<dbReference type="InterPro" id="IPR002156">
    <property type="entry name" value="RNaseH_domain"/>
</dbReference>
<evidence type="ECO:0000313" key="3">
    <source>
        <dbReference type="Proteomes" id="UP001152561"/>
    </source>
</evidence>
<evidence type="ECO:0000259" key="1">
    <source>
        <dbReference type="Pfam" id="PF13456"/>
    </source>
</evidence>
<feature type="domain" description="RNase H type-1" evidence="1">
    <location>
        <begin position="10"/>
        <end position="95"/>
    </location>
</feature>
<protein>
    <recommendedName>
        <fullName evidence="1">RNase H type-1 domain-containing protein</fullName>
    </recommendedName>
</protein>
<reference evidence="3" key="1">
    <citation type="journal article" date="2023" name="Proc. Natl. Acad. Sci. U.S.A.">
        <title>Genomic and structural basis for evolution of tropane alkaloid biosynthesis.</title>
        <authorList>
            <person name="Wanga Y.-J."/>
            <person name="Taina T."/>
            <person name="Yua J.-Y."/>
            <person name="Lia J."/>
            <person name="Xua B."/>
            <person name="Chenc J."/>
            <person name="D'Auriad J.C."/>
            <person name="Huanga J.-P."/>
            <person name="Huanga S.-X."/>
        </authorList>
    </citation>
    <scope>NUCLEOTIDE SEQUENCE [LARGE SCALE GENOMIC DNA]</scope>
    <source>
        <strain evidence="3">cv. KIB-2019</strain>
    </source>
</reference>
<sequence>MIFGFSESLEYYSNNMAETKTPLLGLQYSSNLGLHNIILEMDSKLMVDMIKGVIKPSWRFQNLIEDIQEWLNKLGGTVQHCYKDTNTIADIMSKQGSIKAINCAFQNPQNLPKEAIGPYRLDKSGMANFRVRKKKARIAK</sequence>
<dbReference type="InterPro" id="IPR053151">
    <property type="entry name" value="RNase_H-like"/>
</dbReference>
<dbReference type="InterPro" id="IPR044730">
    <property type="entry name" value="RNase_H-like_dom_plant"/>
</dbReference>
<dbReference type="InterPro" id="IPR036397">
    <property type="entry name" value="RNaseH_sf"/>
</dbReference>
<evidence type="ECO:0000313" key="2">
    <source>
        <dbReference type="EMBL" id="KAJ8533772.1"/>
    </source>
</evidence>
<dbReference type="Pfam" id="PF13456">
    <property type="entry name" value="RVT_3"/>
    <property type="match status" value="1"/>
</dbReference>